<keyword evidence="4 7" id="KW-0479">Metal-binding</keyword>
<dbReference type="GO" id="GO:0006269">
    <property type="term" value="P:DNA replication, synthesis of primer"/>
    <property type="evidence" value="ECO:0007669"/>
    <property type="project" value="UniProtKB-UniRule"/>
</dbReference>
<comment type="function">
    <text evidence="7">Regulatory subunit of DNA primase, an RNA polymerase that catalyzes the synthesis of short RNA molecules used as primers for DNA polymerase during DNA replication. Stabilizes and modulates the activity of the small subunit, increasing the rate of DNA synthesis, and conferring RNA synthesis capability. The DNA polymerase activity may enable DNA primase to also catalyze primer extension after primer synthesis. May also play a role in DNA repair.</text>
</comment>
<reference evidence="9 10" key="1">
    <citation type="journal article" date="2013" name="Nature">
        <title>Anaerobic oxidation of methane coupled to nitrate reduction in a novel archaeal lineage.</title>
        <authorList>
            <person name="Haroon M.F."/>
            <person name="Hu S."/>
            <person name="Shi Y."/>
            <person name="Imelfort M."/>
            <person name="Keller J."/>
            <person name="Hugenholtz P."/>
            <person name="Yuan Z."/>
            <person name="Tyson G.W."/>
        </authorList>
    </citation>
    <scope>NUCLEOTIDE SEQUENCE [LARGE SCALE GENOMIC DNA]</scope>
    <source>
        <strain evidence="9 10">ANME-2d</strain>
    </source>
</reference>
<evidence type="ECO:0000313" key="10">
    <source>
        <dbReference type="Proteomes" id="UP000027153"/>
    </source>
</evidence>
<dbReference type="PANTHER" id="PTHR10537">
    <property type="entry name" value="DNA PRIMASE LARGE SUBUNIT"/>
    <property type="match status" value="1"/>
</dbReference>
<comment type="similarity">
    <text evidence="7">Belongs to the eukaryotic-type primase large subunit family.</text>
</comment>
<evidence type="ECO:0000259" key="8">
    <source>
        <dbReference type="Pfam" id="PF04104"/>
    </source>
</evidence>
<feature type="binding site" evidence="7">
    <location>
        <position position="314"/>
    </location>
    <ligand>
        <name>[4Fe-4S] cluster</name>
        <dbReference type="ChEBI" id="CHEBI:49883"/>
    </ligand>
</feature>
<comment type="subunit">
    <text evidence="7">Heterodimer of a small subunit (PriS) and a large subunit (PriL).</text>
</comment>
<protein>
    <recommendedName>
        <fullName evidence="7">DNA primase large subunit PriL</fullName>
    </recommendedName>
</protein>
<accession>A0A062V218</accession>
<keyword evidence="6 7" id="KW-0411">Iron-sulfur</keyword>
<evidence type="ECO:0000256" key="6">
    <source>
        <dbReference type="ARBA" id="ARBA00023014"/>
    </source>
</evidence>
<evidence type="ECO:0000256" key="7">
    <source>
        <dbReference type="HAMAP-Rule" id="MF_00701"/>
    </source>
</evidence>
<dbReference type="GO" id="GO:0006270">
    <property type="term" value="P:DNA replication initiation"/>
    <property type="evidence" value="ECO:0007669"/>
    <property type="project" value="TreeGrafter"/>
</dbReference>
<dbReference type="InterPro" id="IPR058560">
    <property type="entry name" value="DNA_primase_C"/>
</dbReference>
<evidence type="ECO:0000256" key="2">
    <source>
        <dbReference type="ARBA" id="ARBA00022515"/>
    </source>
</evidence>
<feature type="domain" description="DNA primase large subunit C-terminal" evidence="8">
    <location>
        <begin position="219"/>
        <end position="314"/>
    </location>
</feature>
<dbReference type="PANTHER" id="PTHR10537:SF3">
    <property type="entry name" value="DNA PRIMASE LARGE SUBUNIT"/>
    <property type="match status" value="1"/>
</dbReference>
<evidence type="ECO:0000313" key="9">
    <source>
        <dbReference type="EMBL" id="KCZ73151.1"/>
    </source>
</evidence>
<proteinExistence type="inferred from homology"/>
<feature type="binding site" evidence="7">
    <location>
        <position position="227"/>
    </location>
    <ligand>
        <name>[4Fe-4S] cluster</name>
        <dbReference type="ChEBI" id="CHEBI:49883"/>
    </ligand>
</feature>
<dbReference type="OrthoDB" id="46081at2157"/>
<organism evidence="9 10">
    <name type="scientific">Candidatus Methanoperedens nitratireducens</name>
    <dbReference type="NCBI Taxonomy" id="1392998"/>
    <lineage>
        <taxon>Archaea</taxon>
        <taxon>Methanobacteriati</taxon>
        <taxon>Methanobacteriota</taxon>
        <taxon>Stenosarchaea group</taxon>
        <taxon>Methanomicrobia</taxon>
        <taxon>Methanosarcinales</taxon>
        <taxon>ANME-2 cluster</taxon>
        <taxon>Candidatus Methanoperedentaceae</taxon>
        <taxon>Candidatus Methanoperedens</taxon>
    </lineage>
</organism>
<feature type="binding site" evidence="7">
    <location>
        <position position="298"/>
    </location>
    <ligand>
        <name>[4Fe-4S] cluster</name>
        <dbReference type="ChEBI" id="CHEBI:49883"/>
    </ligand>
</feature>
<dbReference type="Pfam" id="PF26466">
    <property type="entry name" value="DNA_primase_lrg_N"/>
    <property type="match status" value="1"/>
</dbReference>
<dbReference type="NCBIfam" id="NF002588">
    <property type="entry name" value="PRK02249.1-2"/>
    <property type="match status" value="1"/>
</dbReference>
<keyword evidence="10" id="KW-1185">Reference proteome</keyword>
<dbReference type="HAMAP" id="MF_00701">
    <property type="entry name" value="DNA_primase_lrg_arc"/>
    <property type="match status" value="1"/>
</dbReference>
<dbReference type="InterPro" id="IPR023642">
    <property type="entry name" value="DNA_primase_lsu_PriL"/>
</dbReference>
<comment type="cofactor">
    <cofactor evidence="7">
        <name>[4Fe-4S] cluster</name>
        <dbReference type="ChEBI" id="CHEBI:49883"/>
    </cofactor>
    <text evidence="7">Binds 1 [4Fe-4S] cluster.</text>
</comment>
<name>A0A062V218_9EURY</name>
<evidence type="ECO:0000256" key="1">
    <source>
        <dbReference type="ARBA" id="ARBA00022485"/>
    </source>
</evidence>
<dbReference type="GO" id="GO:0003899">
    <property type="term" value="F:DNA-directed RNA polymerase activity"/>
    <property type="evidence" value="ECO:0007669"/>
    <property type="project" value="InterPro"/>
</dbReference>
<dbReference type="EMBL" id="JMIY01000001">
    <property type="protein sequence ID" value="KCZ73151.1"/>
    <property type="molecule type" value="Genomic_DNA"/>
</dbReference>
<gene>
    <name evidence="7" type="primary">priL</name>
    <name evidence="9" type="ORF">ANME2D_00210</name>
</gene>
<comment type="caution">
    <text evidence="9">The sequence shown here is derived from an EMBL/GenBank/DDBJ whole genome shotgun (WGS) entry which is preliminary data.</text>
</comment>
<dbReference type="GO" id="GO:1990077">
    <property type="term" value="C:primosome complex"/>
    <property type="evidence" value="ECO:0007669"/>
    <property type="project" value="UniProtKB-KW"/>
</dbReference>
<dbReference type="CDD" id="cd06560">
    <property type="entry name" value="PriL"/>
    <property type="match status" value="1"/>
</dbReference>
<dbReference type="RefSeq" id="WP_048088366.1">
    <property type="nucleotide sequence ID" value="NZ_JMIY01000001.1"/>
</dbReference>
<feature type="binding site" evidence="7">
    <location>
        <position position="307"/>
    </location>
    <ligand>
        <name>[4Fe-4S] cluster</name>
        <dbReference type="ChEBI" id="CHEBI:49883"/>
    </ligand>
</feature>
<dbReference type="GO" id="GO:0051539">
    <property type="term" value="F:4 iron, 4 sulfur cluster binding"/>
    <property type="evidence" value="ECO:0007669"/>
    <property type="project" value="UniProtKB-UniRule"/>
</dbReference>
<sequence>MDVFDFARFPFVSGALKYVESLDFGLDELFYEKVFEQVRDRGKERILQALGEGILKHEVSDRIGAEKELLSYPVARILVSCINDGYLTRRYALAEAEAAYRMAKNLTHDSLKELADDLGISCVIDERSFVIHFTDYIRLAVRDPKWKLVNRKMNRGWVHLTKEEFCTIIQEAIRKRIESSLPLEVPGEICTSLNSYIVEVRDSLNARRSEFSTEEFHEIMPDCFPPCIVHAISNTRAGVNLSHPMRFALTSFLLNIGMDVEGIIELFRVSPDFDEERTRYQVMHIHGSTGTTYKSPSCSTMITYGNCSGREPLCDRIAHPLGYYRKKAWILRKEKTADNQDKLQNIYPEEYRYRQ</sequence>
<keyword evidence="1 7" id="KW-0004">4Fe-4S</keyword>
<dbReference type="Proteomes" id="UP000027153">
    <property type="component" value="Unassembled WGS sequence"/>
</dbReference>
<dbReference type="GO" id="GO:0046872">
    <property type="term" value="F:metal ion binding"/>
    <property type="evidence" value="ECO:0007669"/>
    <property type="project" value="UniProtKB-KW"/>
</dbReference>
<keyword evidence="5 7" id="KW-0408">Iron</keyword>
<keyword evidence="9" id="KW-0548">Nucleotidyltransferase</keyword>
<evidence type="ECO:0000256" key="5">
    <source>
        <dbReference type="ARBA" id="ARBA00023004"/>
    </source>
</evidence>
<evidence type="ECO:0000256" key="4">
    <source>
        <dbReference type="ARBA" id="ARBA00022723"/>
    </source>
</evidence>
<dbReference type="SUPFAM" id="SSF140914">
    <property type="entry name" value="PriB N-terminal domain-like"/>
    <property type="match status" value="1"/>
</dbReference>
<keyword evidence="2 7" id="KW-0639">Primosome</keyword>
<evidence type="ECO:0000256" key="3">
    <source>
        <dbReference type="ARBA" id="ARBA00022705"/>
    </source>
</evidence>
<dbReference type="AlphaFoldDB" id="A0A062V218"/>
<keyword evidence="3 7" id="KW-0235">DNA replication</keyword>
<keyword evidence="9" id="KW-0808">Transferase</keyword>
<dbReference type="Pfam" id="PF04104">
    <property type="entry name" value="DNA_primase_lrg"/>
    <property type="match status" value="1"/>
</dbReference>
<dbReference type="InterPro" id="IPR007238">
    <property type="entry name" value="DNA_primase_lsu_euk/arc"/>
</dbReference>